<sequence length="130" mass="14098">MAGWAALILLPRRPFLLLVLRQGVVLLLSLFYAGLILAYFFTVPGGFGSLAELRQLFASEPLLLAGWVHYLAFDLFVGGWIAARADALGVSRLVQAPILLATFLFGPIGLVLWWGAASGLAMRARRVPTC</sequence>
<name>A0A4R6WS55_9PROT</name>
<dbReference type="Pfam" id="PF14108">
    <property type="entry name" value="ABA4-like"/>
    <property type="match status" value="1"/>
</dbReference>
<keyword evidence="1" id="KW-1133">Transmembrane helix</keyword>
<dbReference type="Proteomes" id="UP000295783">
    <property type="component" value="Unassembled WGS sequence"/>
</dbReference>
<dbReference type="AlphaFoldDB" id="A0A4R6WS55"/>
<evidence type="ECO:0000313" key="3">
    <source>
        <dbReference type="Proteomes" id="UP000295783"/>
    </source>
</evidence>
<dbReference type="InterPro" id="IPR025461">
    <property type="entry name" value="ABA4-like"/>
</dbReference>
<evidence type="ECO:0000256" key="1">
    <source>
        <dbReference type="SAM" id="Phobius"/>
    </source>
</evidence>
<gene>
    <name evidence="2" type="ORF">A8950_2133</name>
</gene>
<accession>A0A4R6WS55</accession>
<protein>
    <submittedName>
        <fullName evidence="2">Uncharacterized protein DUF4281</fullName>
    </submittedName>
</protein>
<proteinExistence type="predicted"/>
<reference evidence="2 3" key="1">
    <citation type="submission" date="2019-03" db="EMBL/GenBank/DDBJ databases">
        <title>Genomic Encyclopedia of Type Strains, Phase III (KMG-III): the genomes of soil and plant-associated and newly described type strains.</title>
        <authorList>
            <person name="Whitman W."/>
        </authorList>
    </citation>
    <scope>NUCLEOTIDE SEQUENCE [LARGE SCALE GENOMIC DNA]</scope>
    <source>
        <strain evidence="2 3">CGMCC 1.7660</strain>
    </source>
</reference>
<organism evidence="2 3">
    <name type="scientific">Dongia mobilis</name>
    <dbReference type="NCBI Taxonomy" id="578943"/>
    <lineage>
        <taxon>Bacteria</taxon>
        <taxon>Pseudomonadati</taxon>
        <taxon>Pseudomonadota</taxon>
        <taxon>Alphaproteobacteria</taxon>
        <taxon>Rhodospirillales</taxon>
        <taxon>Dongiaceae</taxon>
        <taxon>Dongia</taxon>
    </lineage>
</organism>
<feature type="transmembrane region" description="Helical" evidence="1">
    <location>
        <begin position="94"/>
        <end position="116"/>
    </location>
</feature>
<evidence type="ECO:0000313" key="2">
    <source>
        <dbReference type="EMBL" id="TDQ82311.1"/>
    </source>
</evidence>
<feature type="transmembrane region" description="Helical" evidence="1">
    <location>
        <begin position="62"/>
        <end position="82"/>
    </location>
</feature>
<keyword evidence="3" id="KW-1185">Reference proteome</keyword>
<comment type="caution">
    <text evidence="2">The sequence shown here is derived from an EMBL/GenBank/DDBJ whole genome shotgun (WGS) entry which is preliminary data.</text>
</comment>
<keyword evidence="1" id="KW-0812">Transmembrane</keyword>
<keyword evidence="1" id="KW-0472">Membrane</keyword>
<dbReference type="OrthoDB" id="345237at2"/>
<dbReference type="EMBL" id="SNYW01000008">
    <property type="protein sequence ID" value="TDQ82311.1"/>
    <property type="molecule type" value="Genomic_DNA"/>
</dbReference>
<feature type="transmembrane region" description="Helical" evidence="1">
    <location>
        <begin position="20"/>
        <end position="41"/>
    </location>
</feature>